<dbReference type="Proteomes" id="UP000024635">
    <property type="component" value="Unassembled WGS sequence"/>
</dbReference>
<reference evidence="3" key="1">
    <citation type="journal article" date="2015" name="Nat. Genet.">
        <title>The genome and transcriptome of the zoonotic hookworm Ancylostoma ceylanicum identify infection-specific gene families.</title>
        <authorList>
            <person name="Schwarz E.M."/>
            <person name="Hu Y."/>
            <person name="Antoshechkin I."/>
            <person name="Miller M.M."/>
            <person name="Sternberg P.W."/>
            <person name="Aroian R.V."/>
        </authorList>
    </citation>
    <scope>NUCLEOTIDE SEQUENCE</scope>
    <source>
        <strain evidence="3">HY135</strain>
    </source>
</reference>
<dbReference type="AlphaFoldDB" id="A0A016SME9"/>
<comment type="caution">
    <text evidence="2">The sequence shown here is derived from an EMBL/GenBank/DDBJ whole genome shotgun (WGS) entry which is preliminary data.</text>
</comment>
<feature type="region of interest" description="Disordered" evidence="1">
    <location>
        <begin position="30"/>
        <end position="69"/>
    </location>
</feature>
<gene>
    <name evidence="2" type="primary">Acey_s0205.g1918</name>
    <name evidence="2" type="ORF">Y032_0205g1918</name>
</gene>
<evidence type="ECO:0000313" key="2">
    <source>
        <dbReference type="EMBL" id="EYB91489.1"/>
    </source>
</evidence>
<name>A0A016SME9_9BILA</name>
<sequence>MRRPYIHKTYQNGHCFSRTLLVANMQDQNGSVDWKPRSEKGKSAKIPESFNSSRRATHKNEFFNQMFSK</sequence>
<evidence type="ECO:0000256" key="1">
    <source>
        <dbReference type="SAM" id="MobiDB-lite"/>
    </source>
</evidence>
<evidence type="ECO:0000313" key="3">
    <source>
        <dbReference type="Proteomes" id="UP000024635"/>
    </source>
</evidence>
<organism evidence="2 3">
    <name type="scientific">Ancylostoma ceylanicum</name>
    <dbReference type="NCBI Taxonomy" id="53326"/>
    <lineage>
        <taxon>Eukaryota</taxon>
        <taxon>Metazoa</taxon>
        <taxon>Ecdysozoa</taxon>
        <taxon>Nematoda</taxon>
        <taxon>Chromadorea</taxon>
        <taxon>Rhabditida</taxon>
        <taxon>Rhabditina</taxon>
        <taxon>Rhabditomorpha</taxon>
        <taxon>Strongyloidea</taxon>
        <taxon>Ancylostomatidae</taxon>
        <taxon>Ancylostomatinae</taxon>
        <taxon>Ancylostoma</taxon>
    </lineage>
</organism>
<proteinExistence type="predicted"/>
<protein>
    <submittedName>
        <fullName evidence="2">Uncharacterized protein</fullName>
    </submittedName>
</protein>
<accession>A0A016SME9</accession>
<keyword evidence="3" id="KW-1185">Reference proteome</keyword>
<dbReference type="EMBL" id="JARK01001541">
    <property type="protein sequence ID" value="EYB91489.1"/>
    <property type="molecule type" value="Genomic_DNA"/>
</dbReference>